<comment type="caution">
    <text evidence="2">The sequence shown here is derived from an EMBL/GenBank/DDBJ whole genome shotgun (WGS) entry which is preliminary data.</text>
</comment>
<feature type="domain" description="Zinc finger CGNR" evidence="1">
    <location>
        <begin position="159"/>
        <end position="198"/>
    </location>
</feature>
<dbReference type="EMBL" id="QDGB01000150">
    <property type="protein sequence ID" value="RQX19571.1"/>
    <property type="molecule type" value="Genomic_DNA"/>
</dbReference>
<evidence type="ECO:0000313" key="3">
    <source>
        <dbReference type="Proteomes" id="UP000278981"/>
    </source>
</evidence>
<protein>
    <recommendedName>
        <fullName evidence="1">Zinc finger CGNR domain-containing protein</fullName>
    </recommendedName>
</protein>
<organism evidence="2 3">
    <name type="scientific">Micromonospora ureilytica</name>
    <dbReference type="NCBI Taxonomy" id="709868"/>
    <lineage>
        <taxon>Bacteria</taxon>
        <taxon>Bacillati</taxon>
        <taxon>Actinomycetota</taxon>
        <taxon>Actinomycetes</taxon>
        <taxon>Micromonosporales</taxon>
        <taxon>Micromonosporaceae</taxon>
        <taxon>Micromonospora</taxon>
    </lineage>
</organism>
<sequence length="206" mass="22847">METDEGVRRMHLVGGNLALDFINTRTGPPVGPTDDDVLTGYPGLVDWGVYAGALTDTEAAAMRRLSRTDPDGAQAAFARAQRTRDNLDEIFRQLTAGESPSARALAQLRDDEADALAHAQLERGSTFGWAWRDDRTLVRPLRPVTHAAVQLLTDGPLDRIKGCGGCRFIFVDESKNRSRRWCSMDDCGTAEKIRRYVAARRTRTTR</sequence>
<dbReference type="Pfam" id="PF11706">
    <property type="entry name" value="zf-CGNR"/>
    <property type="match status" value="1"/>
</dbReference>
<reference evidence="2 3" key="1">
    <citation type="submission" date="2018-04" db="EMBL/GenBank/DDBJ databases">
        <title>Micromonosporas from Atacama Desert.</title>
        <authorList>
            <person name="Carro L."/>
            <person name="Klenk H.-P."/>
            <person name="Goodfellow M."/>
        </authorList>
    </citation>
    <scope>NUCLEOTIDE SEQUENCE [LARGE SCALE GENOMIC DNA]</scope>
    <source>
        <strain evidence="2 3">LB19</strain>
    </source>
</reference>
<dbReference type="InterPro" id="IPR021005">
    <property type="entry name" value="Znf_CGNR"/>
</dbReference>
<dbReference type="SUPFAM" id="SSF160904">
    <property type="entry name" value="Jann2411-like"/>
    <property type="match status" value="1"/>
</dbReference>
<accession>A0A3N9Y2H7</accession>
<evidence type="ECO:0000259" key="1">
    <source>
        <dbReference type="Pfam" id="PF11706"/>
    </source>
</evidence>
<dbReference type="Pfam" id="PF07336">
    <property type="entry name" value="ABATE"/>
    <property type="match status" value="1"/>
</dbReference>
<name>A0A3N9Y2H7_9ACTN</name>
<gene>
    <name evidence="2" type="ORF">DDE19_03490</name>
</gene>
<dbReference type="PANTHER" id="PTHR35525:SF3">
    <property type="entry name" value="BLL6575 PROTEIN"/>
    <property type="match status" value="1"/>
</dbReference>
<dbReference type="OrthoDB" id="123307at2"/>
<dbReference type="Proteomes" id="UP000278981">
    <property type="component" value="Unassembled WGS sequence"/>
</dbReference>
<dbReference type="Gene3D" id="1.10.3300.10">
    <property type="entry name" value="Jann2411-like domain"/>
    <property type="match status" value="1"/>
</dbReference>
<evidence type="ECO:0000313" key="2">
    <source>
        <dbReference type="EMBL" id="RQX19571.1"/>
    </source>
</evidence>
<proteinExistence type="predicted"/>
<dbReference type="InterPro" id="IPR023286">
    <property type="entry name" value="ABATE_dom_sf"/>
</dbReference>
<dbReference type="PANTHER" id="PTHR35525">
    <property type="entry name" value="BLL6575 PROTEIN"/>
    <property type="match status" value="1"/>
</dbReference>
<dbReference type="RefSeq" id="WP_124816125.1">
    <property type="nucleotide sequence ID" value="NZ_QDGB01000150.1"/>
</dbReference>
<dbReference type="AlphaFoldDB" id="A0A3N9Y2H7"/>
<dbReference type="InterPro" id="IPR010852">
    <property type="entry name" value="ABATE"/>
</dbReference>